<protein>
    <submittedName>
        <fullName evidence="3">Acyltransferase 3</fullName>
    </submittedName>
</protein>
<comment type="caution">
    <text evidence="3">The sequence shown here is derived from an EMBL/GenBank/DDBJ whole genome shotgun (WGS) entry which is preliminary data.</text>
</comment>
<gene>
    <name evidence="3" type="ORF">FC07_GL002225</name>
</gene>
<feature type="transmembrane region" description="Helical" evidence="1">
    <location>
        <begin position="65"/>
        <end position="90"/>
    </location>
</feature>
<keyword evidence="1" id="KW-0812">Transmembrane</keyword>
<keyword evidence="4" id="KW-1185">Reference proteome</keyword>
<dbReference type="AlphaFoldDB" id="A0A0R1GE64"/>
<evidence type="ECO:0000256" key="1">
    <source>
        <dbReference type="SAM" id="Phobius"/>
    </source>
</evidence>
<evidence type="ECO:0000259" key="2">
    <source>
        <dbReference type="Pfam" id="PF01757"/>
    </source>
</evidence>
<sequence length="346" mass="40030">MDVAKALGIIAVVIGHASAQHGTFYQVLYWWHMPLFFMIGGFFIRPQVGWRAYRHFIWRRLMPLYLQYLAVGALITLIDFGLQPGAWSVLWQGFEKLFYGGTLLNGSLSVFWYLTVYLLAVAAAVALISFVKWAWLRWGIALTLFGLGLTYDNAQSLFGFTLPWDADVALGAIRYVYVGYQLFDWVKGHLNCWWLIGLIFSQVLFFTWAQAQHKMHFILYMKSHQIAGPTLLSSTELALLLPVIFSIGIFVIAHWLAATPLLPVLRFIGQHTLVVMYWHKLIFTILKQFSWNAPVLLIGCGLLLPLLLAWCQQHVRQWWQRDAWLWWPFGQHRYAGKVVMKSVHEH</sequence>
<keyword evidence="3" id="KW-0012">Acyltransferase</keyword>
<keyword evidence="1" id="KW-0472">Membrane</keyword>
<name>A0A0R1GE64_9LACO</name>
<feature type="transmembrane region" description="Helical" evidence="1">
    <location>
        <begin position="29"/>
        <end position="44"/>
    </location>
</feature>
<feature type="transmembrane region" description="Helical" evidence="1">
    <location>
        <begin position="237"/>
        <end position="257"/>
    </location>
</feature>
<keyword evidence="3" id="KW-0808">Transferase</keyword>
<dbReference type="PATRIC" id="fig|1423726.3.peg.2310"/>
<feature type="transmembrane region" description="Helical" evidence="1">
    <location>
        <begin position="192"/>
        <end position="211"/>
    </location>
</feature>
<dbReference type="Pfam" id="PF01757">
    <property type="entry name" value="Acyl_transf_3"/>
    <property type="match status" value="1"/>
</dbReference>
<dbReference type="EMBL" id="AZDA01000146">
    <property type="protein sequence ID" value="KRK32399.1"/>
    <property type="molecule type" value="Genomic_DNA"/>
</dbReference>
<accession>A0A0R1GE64</accession>
<feature type="transmembrane region" description="Helical" evidence="1">
    <location>
        <begin position="291"/>
        <end position="311"/>
    </location>
</feature>
<reference evidence="3 4" key="1">
    <citation type="journal article" date="2015" name="Genome Announc.">
        <title>Expanding the biotechnology potential of lactobacilli through comparative genomics of 213 strains and associated genera.</title>
        <authorList>
            <person name="Sun Z."/>
            <person name="Harris H.M."/>
            <person name="McCann A."/>
            <person name="Guo C."/>
            <person name="Argimon S."/>
            <person name="Zhang W."/>
            <person name="Yang X."/>
            <person name="Jeffery I.B."/>
            <person name="Cooney J.C."/>
            <person name="Kagawa T.F."/>
            <person name="Liu W."/>
            <person name="Song Y."/>
            <person name="Salvetti E."/>
            <person name="Wrobel A."/>
            <person name="Rasinkangas P."/>
            <person name="Parkhill J."/>
            <person name="Rea M.C."/>
            <person name="O'Sullivan O."/>
            <person name="Ritari J."/>
            <person name="Douillard F.P."/>
            <person name="Paul Ross R."/>
            <person name="Yang R."/>
            <person name="Briner A.E."/>
            <person name="Felis G.E."/>
            <person name="de Vos W.M."/>
            <person name="Barrangou R."/>
            <person name="Klaenhammer T.R."/>
            <person name="Caufield P.W."/>
            <person name="Cui Y."/>
            <person name="Zhang H."/>
            <person name="O'Toole P.W."/>
        </authorList>
    </citation>
    <scope>NUCLEOTIDE SEQUENCE [LARGE SCALE GENOMIC DNA]</scope>
    <source>
        <strain evidence="3 4">DSM 20003</strain>
    </source>
</reference>
<dbReference type="GO" id="GO:0016747">
    <property type="term" value="F:acyltransferase activity, transferring groups other than amino-acyl groups"/>
    <property type="evidence" value="ECO:0007669"/>
    <property type="project" value="InterPro"/>
</dbReference>
<dbReference type="STRING" id="1423726.FC07_GL002225"/>
<evidence type="ECO:0000313" key="3">
    <source>
        <dbReference type="EMBL" id="KRK32399.1"/>
    </source>
</evidence>
<organism evidence="3 4">
    <name type="scientific">Loigolactobacillus bifermentans DSM 20003</name>
    <dbReference type="NCBI Taxonomy" id="1423726"/>
    <lineage>
        <taxon>Bacteria</taxon>
        <taxon>Bacillati</taxon>
        <taxon>Bacillota</taxon>
        <taxon>Bacilli</taxon>
        <taxon>Lactobacillales</taxon>
        <taxon>Lactobacillaceae</taxon>
        <taxon>Loigolactobacillus</taxon>
    </lineage>
</organism>
<keyword evidence="1" id="KW-1133">Transmembrane helix</keyword>
<dbReference type="Proteomes" id="UP000051461">
    <property type="component" value="Unassembled WGS sequence"/>
</dbReference>
<feature type="domain" description="Acyltransferase 3" evidence="2">
    <location>
        <begin position="1"/>
        <end position="310"/>
    </location>
</feature>
<dbReference type="InterPro" id="IPR002656">
    <property type="entry name" value="Acyl_transf_3_dom"/>
</dbReference>
<proteinExistence type="predicted"/>
<feature type="transmembrane region" description="Helical" evidence="1">
    <location>
        <begin position="135"/>
        <end position="151"/>
    </location>
</feature>
<evidence type="ECO:0000313" key="4">
    <source>
        <dbReference type="Proteomes" id="UP000051461"/>
    </source>
</evidence>
<feature type="transmembrane region" description="Helical" evidence="1">
    <location>
        <begin position="110"/>
        <end position="128"/>
    </location>
</feature>